<evidence type="ECO:0000259" key="2">
    <source>
        <dbReference type="Pfam" id="PF17919"/>
    </source>
</evidence>
<evidence type="ECO:0000259" key="3">
    <source>
        <dbReference type="Pfam" id="PF24626"/>
    </source>
</evidence>
<dbReference type="Pfam" id="PF17919">
    <property type="entry name" value="RT_RNaseH_2"/>
    <property type="match status" value="1"/>
</dbReference>
<feature type="region of interest" description="Disordered" evidence="1">
    <location>
        <begin position="1"/>
        <end position="43"/>
    </location>
</feature>
<dbReference type="InterPro" id="IPR041577">
    <property type="entry name" value="RT_RNaseH_2"/>
</dbReference>
<keyword evidence="4" id="KW-0548">Nucleotidyltransferase</keyword>
<dbReference type="PANTHER" id="PTHR34072:SF52">
    <property type="entry name" value="RIBONUCLEASE H"/>
    <property type="match status" value="1"/>
</dbReference>
<dbReference type="InterPro" id="IPR043502">
    <property type="entry name" value="DNA/RNA_pol_sf"/>
</dbReference>
<dbReference type="SUPFAM" id="SSF56672">
    <property type="entry name" value="DNA/RNA polymerases"/>
    <property type="match status" value="1"/>
</dbReference>
<dbReference type="SUPFAM" id="SSF53098">
    <property type="entry name" value="Ribonuclease H-like"/>
    <property type="match status" value="1"/>
</dbReference>
<evidence type="ECO:0000256" key="1">
    <source>
        <dbReference type="SAM" id="MobiDB-lite"/>
    </source>
</evidence>
<reference evidence="4" key="1">
    <citation type="journal article" date="2022" name="Int. J. Mol. Sci.">
        <title>Draft Genome of Tanacetum Coccineum: Genomic Comparison of Closely Related Tanacetum-Family Plants.</title>
        <authorList>
            <person name="Yamashiro T."/>
            <person name="Shiraishi A."/>
            <person name="Nakayama K."/>
            <person name="Satake H."/>
        </authorList>
    </citation>
    <scope>NUCLEOTIDE SEQUENCE</scope>
</reference>
<sequence length="478" mass="54514">MSVHQVWKRKTPLPKSSPTCHNDSPPPPPRNTPHSISPPMDYPQRDQIINQLHTISTLIDSQTPTPPSSPHPLVQPPTNAQVGCHASFCHCCRELVDIVKSRVEYSGSGVGRRAIREGETSYECESKGAETGIHRHHSKLLRDPSKIEAVKNWEGPKSPTESKKYIWGDEQEMKFQTLKDKLCNAHVLALSDGPEDFVVYCDASCQGMGCVLMQMGKVIAYASRQLKIHEKNYTIHDLEVGAIKELNMRQRRWIKLFSDYDCKIYYHPGKANIVADELSRKERIKPRRVGAMNMTIQSSIKGHGVHINISNVIVALRPGFWQSMHEALGTRLDMSTTYHPQTDGQSERTIQTLEDMLRACAIDFKGSWDVHLLLVEFSYNNIYHSSVRCAPFKAPYERKCDHVLLKVSPWKGLVRFRKKGKLAPRFVGPFKITESIGPEIQVDAKLNFKEEPIEILEREIKKLKRSRNPIIKVRWNSK</sequence>
<dbReference type="InterPro" id="IPR056924">
    <property type="entry name" value="SH3_Tf2-1"/>
</dbReference>
<name>A0ABQ5C535_9ASTR</name>
<keyword evidence="5" id="KW-1185">Reference proteome</keyword>
<dbReference type="PANTHER" id="PTHR34072">
    <property type="entry name" value="ENZYMATIC POLYPROTEIN-RELATED"/>
    <property type="match status" value="1"/>
</dbReference>
<accession>A0ABQ5C535</accession>
<reference evidence="4" key="2">
    <citation type="submission" date="2022-01" db="EMBL/GenBank/DDBJ databases">
        <authorList>
            <person name="Yamashiro T."/>
            <person name="Shiraishi A."/>
            <person name="Satake H."/>
            <person name="Nakayama K."/>
        </authorList>
    </citation>
    <scope>NUCLEOTIDE SEQUENCE</scope>
</reference>
<keyword evidence="4" id="KW-0808">Transferase</keyword>
<dbReference type="EMBL" id="BQNB010013859">
    <property type="protein sequence ID" value="GJT21076.1"/>
    <property type="molecule type" value="Genomic_DNA"/>
</dbReference>
<dbReference type="Pfam" id="PF24626">
    <property type="entry name" value="SH3_Tf2-1"/>
    <property type="match status" value="1"/>
</dbReference>
<protein>
    <submittedName>
        <fullName evidence="4">Reverse transcriptase domain-containing protein</fullName>
    </submittedName>
</protein>
<feature type="domain" description="Tf2-1-like SH3-like" evidence="3">
    <location>
        <begin position="401"/>
        <end position="438"/>
    </location>
</feature>
<comment type="caution">
    <text evidence="4">The sequence shown here is derived from an EMBL/GenBank/DDBJ whole genome shotgun (WGS) entry which is preliminary data.</text>
</comment>
<feature type="compositionally biased region" description="Basic residues" evidence="1">
    <location>
        <begin position="1"/>
        <end position="12"/>
    </location>
</feature>
<dbReference type="Gene3D" id="3.30.420.10">
    <property type="entry name" value="Ribonuclease H-like superfamily/Ribonuclease H"/>
    <property type="match status" value="1"/>
</dbReference>
<gene>
    <name evidence="4" type="ORF">Tco_0891013</name>
</gene>
<evidence type="ECO:0000313" key="5">
    <source>
        <dbReference type="Proteomes" id="UP001151760"/>
    </source>
</evidence>
<organism evidence="4 5">
    <name type="scientific">Tanacetum coccineum</name>
    <dbReference type="NCBI Taxonomy" id="301880"/>
    <lineage>
        <taxon>Eukaryota</taxon>
        <taxon>Viridiplantae</taxon>
        <taxon>Streptophyta</taxon>
        <taxon>Embryophyta</taxon>
        <taxon>Tracheophyta</taxon>
        <taxon>Spermatophyta</taxon>
        <taxon>Magnoliopsida</taxon>
        <taxon>eudicotyledons</taxon>
        <taxon>Gunneridae</taxon>
        <taxon>Pentapetalae</taxon>
        <taxon>asterids</taxon>
        <taxon>campanulids</taxon>
        <taxon>Asterales</taxon>
        <taxon>Asteraceae</taxon>
        <taxon>Asteroideae</taxon>
        <taxon>Anthemideae</taxon>
        <taxon>Anthemidinae</taxon>
        <taxon>Tanacetum</taxon>
    </lineage>
</organism>
<dbReference type="GO" id="GO:0003964">
    <property type="term" value="F:RNA-directed DNA polymerase activity"/>
    <property type="evidence" value="ECO:0007669"/>
    <property type="project" value="UniProtKB-KW"/>
</dbReference>
<proteinExistence type="predicted"/>
<dbReference type="InterPro" id="IPR036397">
    <property type="entry name" value="RNaseH_sf"/>
</dbReference>
<feature type="domain" description="Reverse transcriptase/retrotransposon-derived protein RNase H-like" evidence="2">
    <location>
        <begin position="167"/>
        <end position="253"/>
    </location>
</feature>
<evidence type="ECO:0000313" key="4">
    <source>
        <dbReference type="EMBL" id="GJT21076.1"/>
    </source>
</evidence>
<keyword evidence="4" id="KW-0695">RNA-directed DNA polymerase</keyword>
<dbReference type="InterPro" id="IPR012337">
    <property type="entry name" value="RNaseH-like_sf"/>
</dbReference>
<dbReference type="Proteomes" id="UP001151760">
    <property type="component" value="Unassembled WGS sequence"/>
</dbReference>